<dbReference type="GO" id="GO:0016779">
    <property type="term" value="F:nucleotidyltransferase activity"/>
    <property type="evidence" value="ECO:0007669"/>
    <property type="project" value="UniProtKB-KW"/>
</dbReference>
<dbReference type="InterPro" id="IPR004821">
    <property type="entry name" value="Cyt_trans-like"/>
</dbReference>
<evidence type="ECO:0000313" key="5">
    <source>
        <dbReference type="Proteomes" id="UP000027734"/>
    </source>
</evidence>
<sequence length="134" mass="15298">MLTYGSFDLFHQGHARLLQRLSMLGSELIVGCSTDAYNEKMGVPSVTSYAQRRLMLESCRFVSRVIAEQDWNQKYTDIVNYNVSVFAMGEDWRGQFDHFEDVTQVVYVPRAEIIGARRPFHAVPQPSLKVASGY</sequence>
<keyword evidence="5" id="KW-1185">Reference proteome</keyword>
<evidence type="ECO:0000313" key="4">
    <source>
        <dbReference type="EMBL" id="KEJ88429.1"/>
    </source>
</evidence>
<evidence type="ECO:0000256" key="1">
    <source>
        <dbReference type="ARBA" id="ARBA00022679"/>
    </source>
</evidence>
<dbReference type="SUPFAM" id="SSF52374">
    <property type="entry name" value="Nucleotidylyl transferase"/>
    <property type="match status" value="1"/>
</dbReference>
<comment type="caution">
    <text evidence="4">The sequence shown here is derived from an EMBL/GenBank/DDBJ whole genome shotgun (WGS) entry which is preliminary data.</text>
</comment>
<reference evidence="4 5" key="1">
    <citation type="submission" date="2014-01" db="EMBL/GenBank/DDBJ databases">
        <title>Sulfitobacter donghicola JCM 14565 Genome Sequencing.</title>
        <authorList>
            <person name="Lai Q."/>
            <person name="Hong Z."/>
        </authorList>
    </citation>
    <scope>NUCLEOTIDE SEQUENCE [LARGE SCALE GENOMIC DNA]</scope>
    <source>
        <strain evidence="4 5">JCM 14565</strain>
    </source>
</reference>
<dbReference type="Proteomes" id="UP000027734">
    <property type="component" value="Unassembled WGS sequence"/>
</dbReference>
<dbReference type="PANTHER" id="PTHR43793:SF1">
    <property type="entry name" value="FAD SYNTHASE"/>
    <property type="match status" value="1"/>
</dbReference>
<dbReference type="Gene3D" id="3.40.50.620">
    <property type="entry name" value="HUPs"/>
    <property type="match status" value="1"/>
</dbReference>
<name>A0A073IF88_9RHOB</name>
<evidence type="ECO:0000256" key="2">
    <source>
        <dbReference type="ARBA" id="ARBA00022695"/>
    </source>
</evidence>
<dbReference type="InterPro" id="IPR014729">
    <property type="entry name" value="Rossmann-like_a/b/a_fold"/>
</dbReference>
<dbReference type="eggNOG" id="COG0615">
    <property type="taxonomic scope" value="Bacteria"/>
</dbReference>
<keyword evidence="2 4" id="KW-0548">Nucleotidyltransferase</keyword>
<dbReference type="EMBL" id="JAMC01000006">
    <property type="protein sequence ID" value="KEJ88429.1"/>
    <property type="molecule type" value="Genomic_DNA"/>
</dbReference>
<gene>
    <name evidence="4" type="ORF">DSW25_15130</name>
</gene>
<proteinExistence type="predicted"/>
<feature type="domain" description="Cytidyltransferase-like" evidence="3">
    <location>
        <begin position="2"/>
        <end position="116"/>
    </location>
</feature>
<dbReference type="STRING" id="1300350.Z948_3453"/>
<dbReference type="PANTHER" id="PTHR43793">
    <property type="entry name" value="FAD SYNTHASE"/>
    <property type="match status" value="1"/>
</dbReference>
<protein>
    <submittedName>
        <fullName evidence="4">Glycerol-3-phosphate cytidylyltransferase</fullName>
    </submittedName>
</protein>
<evidence type="ECO:0000259" key="3">
    <source>
        <dbReference type="Pfam" id="PF01467"/>
    </source>
</evidence>
<keyword evidence="1 4" id="KW-0808">Transferase</keyword>
<dbReference type="Pfam" id="PF01467">
    <property type="entry name" value="CTP_transf_like"/>
    <property type="match status" value="1"/>
</dbReference>
<dbReference type="AlphaFoldDB" id="A0A073IF88"/>
<dbReference type="InterPro" id="IPR050385">
    <property type="entry name" value="Archaeal_FAD_synthase"/>
</dbReference>
<dbReference type="NCBIfam" id="TIGR00125">
    <property type="entry name" value="cyt_tran_rel"/>
    <property type="match status" value="1"/>
</dbReference>
<organism evidence="4 5">
    <name type="scientific">Sulfitobacter donghicola DSW-25 = KCTC 12864 = JCM 14565</name>
    <dbReference type="NCBI Taxonomy" id="1300350"/>
    <lineage>
        <taxon>Bacteria</taxon>
        <taxon>Pseudomonadati</taxon>
        <taxon>Pseudomonadota</taxon>
        <taxon>Alphaproteobacteria</taxon>
        <taxon>Rhodobacterales</taxon>
        <taxon>Roseobacteraceae</taxon>
        <taxon>Sulfitobacter</taxon>
    </lineage>
</organism>
<accession>A0A073IF88</accession>